<comment type="caution">
    <text evidence="2">The sequence shown here is derived from an EMBL/GenBank/DDBJ whole genome shotgun (WGS) entry which is preliminary data.</text>
</comment>
<protein>
    <submittedName>
        <fullName evidence="2">Uncharacterized protein</fullName>
    </submittedName>
</protein>
<gene>
    <name evidence="2" type="ORF">C2845_PM09G02500</name>
</gene>
<dbReference type="EMBL" id="PQIB02000006">
    <property type="protein sequence ID" value="RLN11585.1"/>
    <property type="molecule type" value="Genomic_DNA"/>
</dbReference>
<evidence type="ECO:0000256" key="1">
    <source>
        <dbReference type="SAM" id="SignalP"/>
    </source>
</evidence>
<keyword evidence="3" id="KW-1185">Reference proteome</keyword>
<name>A0A3L6RYA3_PANMI</name>
<feature type="chain" id="PRO_5018059867" evidence="1">
    <location>
        <begin position="27"/>
        <end position="173"/>
    </location>
</feature>
<dbReference type="Proteomes" id="UP000275267">
    <property type="component" value="Unassembled WGS sequence"/>
</dbReference>
<accession>A0A3L6RYA3</accession>
<proteinExistence type="predicted"/>
<keyword evidence="1" id="KW-0732">Signal</keyword>
<reference evidence="3" key="1">
    <citation type="journal article" date="2019" name="Nat. Commun.">
        <title>The genome of broomcorn millet.</title>
        <authorList>
            <person name="Zou C."/>
            <person name="Miki D."/>
            <person name="Li D."/>
            <person name="Tang Q."/>
            <person name="Xiao L."/>
            <person name="Rajput S."/>
            <person name="Deng P."/>
            <person name="Jia W."/>
            <person name="Huang R."/>
            <person name="Zhang M."/>
            <person name="Sun Y."/>
            <person name="Hu J."/>
            <person name="Fu X."/>
            <person name="Schnable P.S."/>
            <person name="Li F."/>
            <person name="Zhang H."/>
            <person name="Feng B."/>
            <person name="Zhu X."/>
            <person name="Liu R."/>
            <person name="Schnable J.C."/>
            <person name="Zhu J.-K."/>
            <person name="Zhang H."/>
        </authorList>
    </citation>
    <scope>NUCLEOTIDE SEQUENCE [LARGE SCALE GENOMIC DNA]</scope>
</reference>
<evidence type="ECO:0000313" key="3">
    <source>
        <dbReference type="Proteomes" id="UP000275267"/>
    </source>
</evidence>
<dbReference type="STRING" id="4540.A0A3L6RYA3"/>
<evidence type="ECO:0000313" key="2">
    <source>
        <dbReference type="EMBL" id="RLN11585.1"/>
    </source>
</evidence>
<sequence>MAGSGVAMRSLLSMSVLLCVLATVAAPPTEAAISEAYARLANVTGNQEFWAERAEVSEPVAVMDRFDNGARGAPALPGAQAPRRCRRRRHGRAMRAVGVDRDATRGLAGGIHSRRETNLSTGADDASDGISVIGSSSTTSITMHGCADGLIDVVMLFGASEDSPKDETTKTST</sequence>
<dbReference type="AlphaFoldDB" id="A0A3L6RYA3"/>
<organism evidence="2 3">
    <name type="scientific">Panicum miliaceum</name>
    <name type="common">Proso millet</name>
    <name type="synonym">Broomcorn millet</name>
    <dbReference type="NCBI Taxonomy" id="4540"/>
    <lineage>
        <taxon>Eukaryota</taxon>
        <taxon>Viridiplantae</taxon>
        <taxon>Streptophyta</taxon>
        <taxon>Embryophyta</taxon>
        <taxon>Tracheophyta</taxon>
        <taxon>Spermatophyta</taxon>
        <taxon>Magnoliopsida</taxon>
        <taxon>Liliopsida</taxon>
        <taxon>Poales</taxon>
        <taxon>Poaceae</taxon>
        <taxon>PACMAD clade</taxon>
        <taxon>Panicoideae</taxon>
        <taxon>Panicodae</taxon>
        <taxon>Paniceae</taxon>
        <taxon>Panicinae</taxon>
        <taxon>Panicum</taxon>
        <taxon>Panicum sect. Panicum</taxon>
    </lineage>
</organism>
<feature type="signal peptide" evidence="1">
    <location>
        <begin position="1"/>
        <end position="26"/>
    </location>
</feature>